<evidence type="ECO:0000256" key="11">
    <source>
        <dbReference type="HAMAP-Rule" id="MF_00392"/>
    </source>
</evidence>
<evidence type="ECO:0000256" key="12">
    <source>
        <dbReference type="SAM" id="MobiDB-lite"/>
    </source>
</evidence>
<dbReference type="InterPro" id="IPR003835">
    <property type="entry name" value="Glyco_trans_19"/>
</dbReference>
<sequence length="419" mass="45251">MNPTESAPRPRLFALVAGEASGDLLGADLIRALRVRYPDARFVGIGGDQMIAAGLEAWYPAEKLSVMGLVEVLKHLAELLRIRADVSRRIQALKPDAFIGIDAPDFNLGLEKKLKTAGIRTVHYVSPSVWAWREGRAAKIGRSADVVLCLFPMEPPIYARYHVTARFVGHPLADRFPLVNEHHAARRTLGLSDDAPVLALLPGSRLGEIERLGAIFIEAARRCAKAIPGLQIVAPMATEACRARFSALMSATPDTDDAQPDTPIRLLDGNAHLAMQAADVVLLASGTAALEAMLAKRPMVVAYKVAAWTYRLVTWFKLMRTTRFSLPNVLAGRELVPEILQDACTAPALADALLQLFGDASARMALLAEFERLHRTLHGAPGSHAADVVSALVEGRPLDPPSSSDAPLSDSQRAPLPPH</sequence>
<dbReference type="SUPFAM" id="SSF53756">
    <property type="entry name" value="UDP-Glycosyltransferase/glycogen phosphorylase"/>
    <property type="match status" value="1"/>
</dbReference>
<evidence type="ECO:0000256" key="1">
    <source>
        <dbReference type="ARBA" id="ARBA00002056"/>
    </source>
</evidence>
<evidence type="ECO:0000256" key="10">
    <source>
        <dbReference type="ARBA" id="ARBA00048975"/>
    </source>
</evidence>
<evidence type="ECO:0000256" key="2">
    <source>
        <dbReference type="ARBA" id="ARBA00007868"/>
    </source>
</evidence>
<name>A0ABY6BDW0_9GAMM</name>
<evidence type="ECO:0000256" key="5">
    <source>
        <dbReference type="ARBA" id="ARBA00022516"/>
    </source>
</evidence>
<dbReference type="GO" id="GO:0008915">
    <property type="term" value="F:lipid-A-disaccharide synthase activity"/>
    <property type="evidence" value="ECO:0007669"/>
    <property type="project" value="UniProtKB-EC"/>
</dbReference>
<feature type="region of interest" description="Disordered" evidence="12">
    <location>
        <begin position="396"/>
        <end position="419"/>
    </location>
</feature>
<dbReference type="EC" id="2.4.1.182" evidence="3 11"/>
<dbReference type="Proteomes" id="UP001064632">
    <property type="component" value="Chromosome"/>
</dbReference>
<comment type="catalytic activity">
    <reaction evidence="10 11">
        <text>a lipid X + a UDP-2-N,3-O-bis[(3R)-3-hydroxyacyl]-alpha-D-glucosamine = a lipid A disaccharide + UDP + H(+)</text>
        <dbReference type="Rhea" id="RHEA:67828"/>
        <dbReference type="ChEBI" id="CHEBI:15378"/>
        <dbReference type="ChEBI" id="CHEBI:58223"/>
        <dbReference type="ChEBI" id="CHEBI:137748"/>
        <dbReference type="ChEBI" id="CHEBI:176338"/>
        <dbReference type="ChEBI" id="CHEBI:176343"/>
        <dbReference type="EC" id="2.4.1.182"/>
    </reaction>
</comment>
<comment type="function">
    <text evidence="1 11">Condensation of UDP-2,3-diacylglucosamine and 2,3-diacylglucosamine-1-phosphate to form lipid A disaccharide, a precursor of lipid A, a phosphorylated glycolipid that anchors the lipopolysaccharide to the outer membrane of the cell.</text>
</comment>
<evidence type="ECO:0000256" key="3">
    <source>
        <dbReference type="ARBA" id="ARBA00012687"/>
    </source>
</evidence>
<dbReference type="PANTHER" id="PTHR30372">
    <property type="entry name" value="LIPID-A-DISACCHARIDE SYNTHASE"/>
    <property type="match status" value="1"/>
</dbReference>
<organism evidence="13 14">
    <name type="scientific">Tahibacter amnicola</name>
    <dbReference type="NCBI Taxonomy" id="2976241"/>
    <lineage>
        <taxon>Bacteria</taxon>
        <taxon>Pseudomonadati</taxon>
        <taxon>Pseudomonadota</taxon>
        <taxon>Gammaproteobacteria</taxon>
        <taxon>Lysobacterales</taxon>
        <taxon>Rhodanobacteraceae</taxon>
        <taxon>Tahibacter</taxon>
    </lineage>
</organism>
<evidence type="ECO:0000256" key="8">
    <source>
        <dbReference type="ARBA" id="ARBA00022679"/>
    </source>
</evidence>
<comment type="pathway">
    <text evidence="11">Bacterial outer membrane biogenesis; LPS lipid A biosynthesis.</text>
</comment>
<dbReference type="PANTHER" id="PTHR30372:SF4">
    <property type="entry name" value="LIPID-A-DISACCHARIDE SYNTHASE, MITOCHONDRIAL-RELATED"/>
    <property type="match status" value="1"/>
</dbReference>
<evidence type="ECO:0000313" key="14">
    <source>
        <dbReference type="Proteomes" id="UP001064632"/>
    </source>
</evidence>
<dbReference type="Pfam" id="PF02684">
    <property type="entry name" value="LpxB"/>
    <property type="match status" value="1"/>
</dbReference>
<keyword evidence="14" id="KW-1185">Reference proteome</keyword>
<gene>
    <name evidence="11 13" type="primary">lpxB</name>
    <name evidence="13" type="ORF">N4264_18910</name>
</gene>
<dbReference type="HAMAP" id="MF_00392">
    <property type="entry name" value="LpxB"/>
    <property type="match status" value="1"/>
</dbReference>
<dbReference type="EMBL" id="CP104694">
    <property type="protein sequence ID" value="UXI66806.1"/>
    <property type="molecule type" value="Genomic_DNA"/>
</dbReference>
<evidence type="ECO:0000313" key="13">
    <source>
        <dbReference type="EMBL" id="UXI66806.1"/>
    </source>
</evidence>
<evidence type="ECO:0000256" key="7">
    <source>
        <dbReference type="ARBA" id="ARBA00022676"/>
    </source>
</evidence>
<dbReference type="NCBIfam" id="TIGR00215">
    <property type="entry name" value="lpxB"/>
    <property type="match status" value="1"/>
</dbReference>
<keyword evidence="7 11" id="KW-0328">Glycosyltransferase</keyword>
<evidence type="ECO:0000256" key="9">
    <source>
        <dbReference type="ARBA" id="ARBA00023098"/>
    </source>
</evidence>
<comment type="similarity">
    <text evidence="2 11">Belongs to the LpxB family.</text>
</comment>
<keyword evidence="8 11" id="KW-0808">Transferase</keyword>
<accession>A0ABY6BDW0</accession>
<evidence type="ECO:0000256" key="6">
    <source>
        <dbReference type="ARBA" id="ARBA00022556"/>
    </source>
</evidence>
<dbReference type="RefSeq" id="WP_261693786.1">
    <property type="nucleotide sequence ID" value="NZ_CP104694.1"/>
</dbReference>
<keyword evidence="9 11" id="KW-0443">Lipid metabolism</keyword>
<keyword evidence="6 11" id="KW-0441">Lipid A biosynthesis</keyword>
<feature type="compositionally biased region" description="Low complexity" evidence="12">
    <location>
        <begin position="401"/>
        <end position="411"/>
    </location>
</feature>
<evidence type="ECO:0000256" key="4">
    <source>
        <dbReference type="ARBA" id="ARBA00020902"/>
    </source>
</evidence>
<protein>
    <recommendedName>
        <fullName evidence="4 11">Lipid-A-disaccharide synthase</fullName>
        <ecNumber evidence="3 11">2.4.1.182</ecNumber>
    </recommendedName>
</protein>
<reference evidence="13" key="1">
    <citation type="submission" date="2022-09" db="EMBL/GenBank/DDBJ databases">
        <title>Tahibacter sp. nov., isolated from a fresh water.</title>
        <authorList>
            <person name="Baek J.H."/>
            <person name="Lee J.K."/>
            <person name="Kim J.M."/>
            <person name="Jeon C.O."/>
        </authorList>
    </citation>
    <scope>NUCLEOTIDE SEQUENCE</scope>
    <source>
        <strain evidence="13">W38</strain>
    </source>
</reference>
<keyword evidence="5 11" id="KW-0444">Lipid biosynthesis</keyword>
<proteinExistence type="inferred from homology"/>